<dbReference type="InterPro" id="IPR036691">
    <property type="entry name" value="Endo/exonu/phosph_ase_sf"/>
</dbReference>
<name>A0ABS0WU90_9FLAO</name>
<dbReference type="NCBIfam" id="TIGR04183">
    <property type="entry name" value="Por_Secre_tail"/>
    <property type="match status" value="1"/>
</dbReference>
<gene>
    <name evidence="3" type="ORF">JBL43_14905</name>
</gene>
<sequence>MKLKLVILIMILLTSVLEAQNIIKTMFYNLLEFPEAPPTNRPTILKVILDDYQPDLFMVCELQSEEGANSILGTSLQTNDNRYAKAAFISNQSNLTTDLQQLVFFNKKKLILVSQDLITTGIRDINHYLFKLNTPDNTTNPIYLDVFVTHLKSSQGFANEDKRLDMVLDFTSTLVNIPSDHFVLISGDFNLYTGQEGAYQELLDPTNAIVLHDPINKDGNWHNNSTYQDIHTQSSRDSNVNFNNRGAGGGIDDRFDFILISDNLKNSSTLKYTPDSYKAFGNNGNCYNKAINDPTCTGTFNQEIREALYNMSDHLPVVMQLETDKTLATNNLTHTADYLKFKNGNVVKDYFSLDVNASIFEKHIVIYNSMGQKIKSVRLNEENEKIDATNLTSGIYYIKLQNTTSTLKFIKL</sequence>
<dbReference type="RefSeq" id="WP_198842194.1">
    <property type="nucleotide sequence ID" value="NZ_JAEHFJ010000007.1"/>
</dbReference>
<keyword evidence="1" id="KW-0732">Signal</keyword>
<evidence type="ECO:0000259" key="2">
    <source>
        <dbReference type="Pfam" id="PF18962"/>
    </source>
</evidence>
<proteinExistence type="predicted"/>
<evidence type="ECO:0000256" key="1">
    <source>
        <dbReference type="ARBA" id="ARBA00022729"/>
    </source>
</evidence>
<protein>
    <submittedName>
        <fullName evidence="3">T9SS type A sorting domain-containing protein</fullName>
    </submittedName>
</protein>
<dbReference type="Proteomes" id="UP000623301">
    <property type="component" value="Unassembled WGS sequence"/>
</dbReference>
<evidence type="ECO:0000313" key="3">
    <source>
        <dbReference type="EMBL" id="MBJ2175539.1"/>
    </source>
</evidence>
<reference evidence="3 4" key="1">
    <citation type="submission" date="2020-12" db="EMBL/GenBank/DDBJ databases">
        <title>Aureibaculum luteum sp. nov. and Aureibaculum flavum sp. nov., novel members of the family Flavobacteriaceae isolated from Antarctic intertidal sediments.</title>
        <authorList>
            <person name="He X."/>
            <person name="Zhang X."/>
        </authorList>
    </citation>
    <scope>NUCLEOTIDE SEQUENCE [LARGE SCALE GENOMIC DNA]</scope>
    <source>
        <strain evidence="3 4">A20</strain>
    </source>
</reference>
<organism evidence="3 4">
    <name type="scientific">Aureibaculum flavum</name>
    <dbReference type="NCBI Taxonomy" id="2795986"/>
    <lineage>
        <taxon>Bacteria</taxon>
        <taxon>Pseudomonadati</taxon>
        <taxon>Bacteroidota</taxon>
        <taxon>Flavobacteriia</taxon>
        <taxon>Flavobacteriales</taxon>
        <taxon>Flavobacteriaceae</taxon>
        <taxon>Aureibaculum</taxon>
    </lineage>
</organism>
<dbReference type="SUPFAM" id="SSF56219">
    <property type="entry name" value="DNase I-like"/>
    <property type="match status" value="1"/>
</dbReference>
<comment type="caution">
    <text evidence="3">The sequence shown here is derived from an EMBL/GenBank/DDBJ whole genome shotgun (WGS) entry which is preliminary data.</text>
</comment>
<dbReference type="InterPro" id="IPR026444">
    <property type="entry name" value="Secre_tail"/>
</dbReference>
<keyword evidence="4" id="KW-1185">Reference proteome</keyword>
<evidence type="ECO:0000313" key="4">
    <source>
        <dbReference type="Proteomes" id="UP000623301"/>
    </source>
</evidence>
<dbReference type="Pfam" id="PF18962">
    <property type="entry name" value="Por_Secre_tail"/>
    <property type="match status" value="1"/>
</dbReference>
<feature type="domain" description="Secretion system C-terminal sorting" evidence="2">
    <location>
        <begin position="348"/>
        <end position="406"/>
    </location>
</feature>
<dbReference type="Gene3D" id="3.60.10.10">
    <property type="entry name" value="Endonuclease/exonuclease/phosphatase"/>
    <property type="match status" value="1"/>
</dbReference>
<dbReference type="EMBL" id="JAEHFJ010000007">
    <property type="protein sequence ID" value="MBJ2175539.1"/>
    <property type="molecule type" value="Genomic_DNA"/>
</dbReference>
<accession>A0ABS0WU90</accession>